<keyword evidence="3 7" id="KW-0479">Metal-binding</keyword>
<name>A0A1B7NBQ9_9AGAM</name>
<dbReference type="CDD" id="cd05285">
    <property type="entry name" value="sorbitol_DH"/>
    <property type="match status" value="1"/>
</dbReference>
<dbReference type="InterPro" id="IPR002328">
    <property type="entry name" value="ADH_Zn_CS"/>
</dbReference>
<evidence type="ECO:0000313" key="11">
    <source>
        <dbReference type="Proteomes" id="UP000092154"/>
    </source>
</evidence>
<dbReference type="PANTHER" id="PTHR43161">
    <property type="entry name" value="SORBITOL DEHYDROGENASE"/>
    <property type="match status" value="1"/>
</dbReference>
<keyword evidence="8" id="KW-1133">Transmembrane helix</keyword>
<keyword evidence="8" id="KW-0812">Transmembrane</keyword>
<dbReference type="InterPro" id="IPR011032">
    <property type="entry name" value="GroES-like_sf"/>
</dbReference>
<comment type="similarity">
    <text evidence="2 7">Belongs to the zinc-containing alcohol dehydrogenase family.</text>
</comment>
<protein>
    <submittedName>
        <fullName evidence="10">GroES-like protein</fullName>
    </submittedName>
</protein>
<dbReference type="InParanoid" id="A0A1B7NBQ9"/>
<evidence type="ECO:0000256" key="2">
    <source>
        <dbReference type="ARBA" id="ARBA00008072"/>
    </source>
</evidence>
<evidence type="ECO:0000313" key="10">
    <source>
        <dbReference type="EMBL" id="OAX42320.1"/>
    </source>
</evidence>
<evidence type="ECO:0000256" key="8">
    <source>
        <dbReference type="SAM" id="Phobius"/>
    </source>
</evidence>
<comment type="cofactor">
    <cofactor evidence="1 7">
        <name>Zn(2+)</name>
        <dbReference type="ChEBI" id="CHEBI:29105"/>
    </cofactor>
</comment>
<evidence type="ECO:0000259" key="9">
    <source>
        <dbReference type="SMART" id="SM00829"/>
    </source>
</evidence>
<keyword evidence="4 7" id="KW-0862">Zinc</keyword>
<organism evidence="10 11">
    <name type="scientific">Rhizopogon vinicolor AM-OR11-026</name>
    <dbReference type="NCBI Taxonomy" id="1314800"/>
    <lineage>
        <taxon>Eukaryota</taxon>
        <taxon>Fungi</taxon>
        <taxon>Dikarya</taxon>
        <taxon>Basidiomycota</taxon>
        <taxon>Agaricomycotina</taxon>
        <taxon>Agaricomycetes</taxon>
        <taxon>Agaricomycetidae</taxon>
        <taxon>Boletales</taxon>
        <taxon>Suillineae</taxon>
        <taxon>Rhizopogonaceae</taxon>
        <taxon>Rhizopogon</taxon>
    </lineage>
</organism>
<dbReference type="InterPro" id="IPR013154">
    <property type="entry name" value="ADH-like_N"/>
</dbReference>
<dbReference type="SUPFAM" id="SSF50129">
    <property type="entry name" value="GroES-like"/>
    <property type="match status" value="1"/>
</dbReference>
<dbReference type="OrthoDB" id="5363962at2759"/>
<evidence type="ECO:0000256" key="7">
    <source>
        <dbReference type="RuleBase" id="RU361277"/>
    </source>
</evidence>
<evidence type="ECO:0000256" key="5">
    <source>
        <dbReference type="ARBA" id="ARBA00023002"/>
    </source>
</evidence>
<keyword evidence="8" id="KW-0472">Membrane</keyword>
<evidence type="ECO:0000256" key="3">
    <source>
        <dbReference type="ARBA" id="ARBA00022723"/>
    </source>
</evidence>
<feature type="domain" description="Enoyl reductase (ER)" evidence="9">
    <location>
        <begin position="16"/>
        <end position="369"/>
    </location>
</feature>
<dbReference type="Pfam" id="PF00107">
    <property type="entry name" value="ADH_zinc_N"/>
    <property type="match status" value="1"/>
</dbReference>
<dbReference type="FunFam" id="3.40.50.720:FF:000068">
    <property type="entry name" value="Sorbitol dehydrogenase"/>
    <property type="match status" value="1"/>
</dbReference>
<evidence type="ECO:0000256" key="1">
    <source>
        <dbReference type="ARBA" id="ARBA00001947"/>
    </source>
</evidence>
<dbReference type="InterPro" id="IPR013149">
    <property type="entry name" value="ADH-like_C"/>
</dbReference>
<dbReference type="Pfam" id="PF08240">
    <property type="entry name" value="ADH_N"/>
    <property type="match status" value="1"/>
</dbReference>
<accession>A0A1B7NBQ9</accession>
<dbReference type="PANTHER" id="PTHR43161:SF25">
    <property type="entry name" value="ALCOHOL DEHYDROGENASE, PUTATIVE (AFU_ORTHOLOGUE AFUA_1G14390)-RELATED"/>
    <property type="match status" value="1"/>
</dbReference>
<dbReference type="SMART" id="SM00829">
    <property type="entry name" value="PKS_ER"/>
    <property type="match status" value="1"/>
</dbReference>
<evidence type="ECO:0000256" key="4">
    <source>
        <dbReference type="ARBA" id="ARBA00022833"/>
    </source>
</evidence>
<reference evidence="10 11" key="1">
    <citation type="submission" date="2016-06" db="EMBL/GenBank/DDBJ databases">
        <title>Comparative genomics of the ectomycorrhizal sister species Rhizopogon vinicolor and Rhizopogon vesiculosus (Basidiomycota: Boletales) reveals a divergence of the mating type B locus.</title>
        <authorList>
            <consortium name="DOE Joint Genome Institute"/>
            <person name="Mujic A.B."/>
            <person name="Kuo A."/>
            <person name="Tritt A."/>
            <person name="Lipzen A."/>
            <person name="Chen C."/>
            <person name="Johnson J."/>
            <person name="Sharma A."/>
            <person name="Barry K."/>
            <person name="Grigoriev I.V."/>
            <person name="Spatafora J.W."/>
        </authorList>
    </citation>
    <scope>NUCLEOTIDE SEQUENCE [LARGE SCALE GENOMIC DNA]</scope>
    <source>
        <strain evidence="10 11">AM-OR11-026</strain>
    </source>
</reference>
<dbReference type="GO" id="GO:0006062">
    <property type="term" value="P:sorbitol catabolic process"/>
    <property type="evidence" value="ECO:0007669"/>
    <property type="project" value="TreeGrafter"/>
</dbReference>
<dbReference type="PROSITE" id="PS00059">
    <property type="entry name" value="ADH_ZINC"/>
    <property type="match status" value="1"/>
</dbReference>
<dbReference type="Gene3D" id="3.90.180.10">
    <property type="entry name" value="Medium-chain alcohol dehydrogenases, catalytic domain"/>
    <property type="match status" value="1"/>
</dbReference>
<proteinExistence type="inferred from homology"/>
<keyword evidence="11" id="KW-1185">Reference proteome</keyword>
<gene>
    <name evidence="10" type="ORF">K503DRAFT_847872</name>
</gene>
<dbReference type="SUPFAM" id="SSF51735">
    <property type="entry name" value="NAD(P)-binding Rossmann-fold domains"/>
    <property type="match status" value="1"/>
</dbReference>
<evidence type="ECO:0000256" key="6">
    <source>
        <dbReference type="ARBA" id="ARBA00023027"/>
    </source>
</evidence>
<dbReference type="InterPro" id="IPR045306">
    <property type="entry name" value="SDH-like"/>
</dbReference>
<dbReference type="EMBL" id="KV448159">
    <property type="protein sequence ID" value="OAX42320.1"/>
    <property type="molecule type" value="Genomic_DNA"/>
</dbReference>
<dbReference type="STRING" id="1314800.A0A1B7NBQ9"/>
<dbReference type="GO" id="GO:0008270">
    <property type="term" value="F:zinc ion binding"/>
    <property type="evidence" value="ECO:0007669"/>
    <property type="project" value="InterPro"/>
</dbReference>
<dbReference type="GO" id="GO:0003939">
    <property type="term" value="F:L-iditol 2-dehydrogenase (NAD+) activity"/>
    <property type="evidence" value="ECO:0007669"/>
    <property type="project" value="TreeGrafter"/>
</dbReference>
<feature type="transmembrane region" description="Helical" evidence="8">
    <location>
        <begin position="180"/>
        <end position="200"/>
    </location>
</feature>
<dbReference type="InterPro" id="IPR036291">
    <property type="entry name" value="NAD(P)-bd_dom_sf"/>
</dbReference>
<keyword evidence="6" id="KW-0520">NAD</keyword>
<dbReference type="Proteomes" id="UP000092154">
    <property type="component" value="Unassembled WGS sequence"/>
</dbReference>
<dbReference type="Gene3D" id="3.40.50.720">
    <property type="entry name" value="NAD(P)-binding Rossmann-like Domain"/>
    <property type="match status" value="1"/>
</dbReference>
<keyword evidence="5" id="KW-0560">Oxidoreductase</keyword>
<dbReference type="AlphaFoldDB" id="A0A1B7NBQ9"/>
<dbReference type="InterPro" id="IPR020843">
    <property type="entry name" value="ER"/>
</dbReference>
<sequence>MSPVALQLQRAVVLHGPKDLRLEDRPSWPPQINQAQVAVKSTGLCGSDLHYYLEGRNGDFALQAPLVLGHESAGVITAVGPGVKNLVPGQRVAIEAGIMCKECNYCQAGRYNLCKDMRFASSAKTFPHLDGTLQDRMNHPAHVIHPLPDNCSFEQAALAEPLSVLIHAGRRANLRSGLRVLVFGVGAIGVLACALSNAYGASRVVAIDINQARLDFVKSHGFASQTYCLPMVDKAKTTEEQLRRAKENVSVALHEFNEPEGFDIVFECTGAEPCIQMSIHAAVAGGKVMLVGMGARNVMLPLSAAALREVDVQGSFRYANTYPEAIKLLSSGKLRGIEKLITHRIPLEDAARGFELLARGKDEQGNLVIKVVIEA</sequence>